<name>A0A5C6E3K7_9BACT</name>
<dbReference type="InterPro" id="IPR003806">
    <property type="entry name" value="ATP-grasp_PylC-type"/>
</dbReference>
<gene>
    <name evidence="2" type="ORF">Q31b_24490</name>
</gene>
<comment type="caution">
    <text evidence="2">The sequence shown here is derived from an EMBL/GenBank/DDBJ whole genome shotgun (WGS) entry which is preliminary data.</text>
</comment>
<organism evidence="2 3">
    <name type="scientific">Novipirellula aureliae</name>
    <dbReference type="NCBI Taxonomy" id="2527966"/>
    <lineage>
        <taxon>Bacteria</taxon>
        <taxon>Pseudomonadati</taxon>
        <taxon>Planctomycetota</taxon>
        <taxon>Planctomycetia</taxon>
        <taxon>Pirellulales</taxon>
        <taxon>Pirellulaceae</taxon>
        <taxon>Novipirellula</taxon>
    </lineage>
</organism>
<feature type="domain" description="ATP-grasp fold PylC-type" evidence="1">
    <location>
        <begin position="113"/>
        <end position="269"/>
    </location>
</feature>
<keyword evidence="3" id="KW-1185">Reference proteome</keyword>
<evidence type="ECO:0000313" key="3">
    <source>
        <dbReference type="Proteomes" id="UP000315471"/>
    </source>
</evidence>
<dbReference type="Pfam" id="PF02655">
    <property type="entry name" value="ATP-grasp_3"/>
    <property type="match status" value="1"/>
</dbReference>
<dbReference type="Gene3D" id="3.30.470.20">
    <property type="entry name" value="ATP-grasp fold, B domain"/>
    <property type="match status" value="1"/>
</dbReference>
<reference evidence="2 3" key="1">
    <citation type="submission" date="2019-02" db="EMBL/GenBank/DDBJ databases">
        <title>Deep-cultivation of Planctomycetes and their phenomic and genomic characterization uncovers novel biology.</title>
        <authorList>
            <person name="Wiegand S."/>
            <person name="Jogler M."/>
            <person name="Boedeker C."/>
            <person name="Pinto D."/>
            <person name="Vollmers J."/>
            <person name="Rivas-Marin E."/>
            <person name="Kohn T."/>
            <person name="Peeters S.H."/>
            <person name="Heuer A."/>
            <person name="Rast P."/>
            <person name="Oberbeckmann S."/>
            <person name="Bunk B."/>
            <person name="Jeske O."/>
            <person name="Meyerdierks A."/>
            <person name="Storesund J.E."/>
            <person name="Kallscheuer N."/>
            <person name="Luecker S."/>
            <person name="Lage O.M."/>
            <person name="Pohl T."/>
            <person name="Merkel B.J."/>
            <person name="Hornburger P."/>
            <person name="Mueller R.-W."/>
            <person name="Bruemmer F."/>
            <person name="Labrenz M."/>
            <person name="Spormann A.M."/>
            <person name="Op Den Camp H."/>
            <person name="Overmann J."/>
            <person name="Amann R."/>
            <person name="Jetten M.S.M."/>
            <person name="Mascher T."/>
            <person name="Medema M.H."/>
            <person name="Devos D.P."/>
            <person name="Kaster A.-K."/>
            <person name="Ovreas L."/>
            <person name="Rohde M."/>
            <person name="Galperin M.Y."/>
            <person name="Jogler C."/>
        </authorList>
    </citation>
    <scope>NUCLEOTIDE SEQUENCE [LARGE SCALE GENOMIC DNA]</scope>
    <source>
        <strain evidence="2 3">Q31b</strain>
    </source>
</reference>
<dbReference type="SUPFAM" id="SSF56059">
    <property type="entry name" value="Glutathione synthetase ATP-binding domain-like"/>
    <property type="match status" value="1"/>
</dbReference>
<evidence type="ECO:0000259" key="1">
    <source>
        <dbReference type="Pfam" id="PF02655"/>
    </source>
</evidence>
<dbReference type="EMBL" id="SJPY01000003">
    <property type="protein sequence ID" value="TWU43410.1"/>
    <property type="molecule type" value="Genomic_DNA"/>
</dbReference>
<proteinExistence type="predicted"/>
<dbReference type="AlphaFoldDB" id="A0A5C6E3K7"/>
<evidence type="ECO:0000313" key="2">
    <source>
        <dbReference type="EMBL" id="TWU43410.1"/>
    </source>
</evidence>
<protein>
    <submittedName>
        <fullName evidence="2">ATP-grasp domain protein</fullName>
    </submittedName>
</protein>
<sequence>MHFEENALQQPIILIGASVRSAAESAIRGGLRVIGVDSFGDVDCRSAAEEFHALPKSGVSRQELIATLSRRFPNSPFILVGGFQDDNFLSQVLGSGRHVDCRQPEVLRLVADKANIRFPETTSSTALVSNGRWLEKSLIRTGGLGVRWFDRQTSGPSASPSSKPNASKTIRQRWIAGRRWGITYLSDGVAAVCLGVCRSLHTRKAGLPFVYGGSFGPIDLLPSQLQIANDLGQAFVQQSAYAGLFNADVIVDRDNGVWLLEINLRWTASSELVEAAMIDQGILRTGESLFATALHTSLGWVTASPGFGAMQQRIAEATKSKSRFRPRLKKIVYASRRVAFCTNRTRQYLTAAMRIRDIPAQGSNIEEGEPVVSLIVDWQRTRQADLRQAISSIGSRKV</sequence>
<accession>A0A5C6E3K7</accession>
<dbReference type="GO" id="GO:0005524">
    <property type="term" value="F:ATP binding"/>
    <property type="evidence" value="ECO:0007669"/>
    <property type="project" value="InterPro"/>
</dbReference>
<dbReference type="GO" id="GO:0046872">
    <property type="term" value="F:metal ion binding"/>
    <property type="evidence" value="ECO:0007669"/>
    <property type="project" value="InterPro"/>
</dbReference>
<dbReference type="Proteomes" id="UP000315471">
    <property type="component" value="Unassembled WGS sequence"/>
</dbReference>